<evidence type="ECO:0000313" key="5">
    <source>
        <dbReference type="EMBL" id="VEL10738.1"/>
    </source>
</evidence>
<gene>
    <name evidence="5" type="ORF">PXEA_LOCUS4178</name>
</gene>
<dbReference type="PANTHER" id="PTHR19960:SF11">
    <property type="entry name" value="TEKTIN"/>
    <property type="match status" value="1"/>
</dbReference>
<comment type="caution">
    <text evidence="5">The sequence shown here is derived from an EMBL/GenBank/DDBJ whole genome shotgun (WGS) entry which is preliminary data.</text>
</comment>
<evidence type="ECO:0000256" key="2">
    <source>
        <dbReference type="ARBA" id="ARBA00022490"/>
    </source>
</evidence>
<dbReference type="InterPro" id="IPR000435">
    <property type="entry name" value="Tektins"/>
</dbReference>
<dbReference type="OrthoDB" id="9886517at2759"/>
<dbReference type="GO" id="GO:0060294">
    <property type="term" value="P:cilium movement involved in cell motility"/>
    <property type="evidence" value="ECO:0007669"/>
    <property type="project" value="UniProtKB-UniRule"/>
</dbReference>
<comment type="similarity">
    <text evidence="1 3">Belongs to the tektin family.</text>
</comment>
<keyword evidence="2" id="KW-0963">Cytoplasm</keyword>
<dbReference type="InterPro" id="IPR048256">
    <property type="entry name" value="Tektin-like"/>
</dbReference>
<dbReference type="GO" id="GO:0060271">
    <property type="term" value="P:cilium assembly"/>
    <property type="evidence" value="ECO:0007669"/>
    <property type="project" value="UniProtKB-UniRule"/>
</dbReference>
<dbReference type="Proteomes" id="UP000784294">
    <property type="component" value="Unassembled WGS sequence"/>
</dbReference>
<proteinExistence type="inferred from homology"/>
<keyword evidence="3" id="KW-0282">Flagellum</keyword>
<keyword evidence="3" id="KW-0969">Cilium</keyword>
<reference evidence="5" key="1">
    <citation type="submission" date="2018-11" db="EMBL/GenBank/DDBJ databases">
        <authorList>
            <consortium name="Pathogen Informatics"/>
        </authorList>
    </citation>
    <scope>NUCLEOTIDE SEQUENCE</scope>
</reference>
<sequence>MEFLGHSPTAVYLGAARRQNETSKLPNIASLPPVSNDQQKYGQFDYPFSRALTTLGYTPAKFYTSAKFDPNSSLTGSSPANVDTSNLSTLSGIRVPPIYSAARNALYTRYTQKNWYENYQRLLHANDRALKDSENLLYESGRRINEEIALTKANQDEATRKLGDRICDINYWINELEDEIDKMVKENNDLNRTKRIAEKLLTETENQLHIAQECLYNREKRQGIDLVHDNVEKKMVQVSLQMYLP</sequence>
<dbReference type="GO" id="GO:0005634">
    <property type="term" value="C:nucleus"/>
    <property type="evidence" value="ECO:0007669"/>
    <property type="project" value="TreeGrafter"/>
</dbReference>
<evidence type="ECO:0000256" key="1">
    <source>
        <dbReference type="ARBA" id="ARBA00007209"/>
    </source>
</evidence>
<keyword evidence="3" id="KW-0966">Cell projection</keyword>
<dbReference type="GO" id="GO:0005930">
    <property type="term" value="C:axoneme"/>
    <property type="evidence" value="ECO:0007669"/>
    <property type="project" value="UniProtKB-SubCell"/>
</dbReference>
<keyword evidence="4" id="KW-0175">Coiled coil</keyword>
<evidence type="ECO:0000256" key="4">
    <source>
        <dbReference type="SAM" id="Coils"/>
    </source>
</evidence>
<name>A0A448WFT8_9PLAT</name>
<dbReference type="GO" id="GO:0015630">
    <property type="term" value="C:microtubule cytoskeleton"/>
    <property type="evidence" value="ECO:0007669"/>
    <property type="project" value="UniProtKB-UniRule"/>
</dbReference>
<protein>
    <recommendedName>
        <fullName evidence="3">Tektin</fullName>
    </recommendedName>
</protein>
<dbReference type="AlphaFoldDB" id="A0A448WFT8"/>
<dbReference type="PANTHER" id="PTHR19960">
    <property type="entry name" value="TEKTIN"/>
    <property type="match status" value="1"/>
</dbReference>
<comment type="subcellular location">
    <subcellularLocation>
        <location evidence="3">Cytoplasm</location>
        <location evidence="3">Cytoskeleton</location>
        <location evidence="3">Cilium axoneme</location>
    </subcellularLocation>
</comment>
<evidence type="ECO:0000313" key="6">
    <source>
        <dbReference type="Proteomes" id="UP000784294"/>
    </source>
</evidence>
<dbReference type="Pfam" id="PF03148">
    <property type="entry name" value="Tektin"/>
    <property type="match status" value="1"/>
</dbReference>
<evidence type="ECO:0000256" key="3">
    <source>
        <dbReference type="RuleBase" id="RU367040"/>
    </source>
</evidence>
<keyword evidence="6" id="KW-1185">Reference proteome</keyword>
<dbReference type="EMBL" id="CAAALY010009813">
    <property type="protein sequence ID" value="VEL10738.1"/>
    <property type="molecule type" value="Genomic_DNA"/>
</dbReference>
<accession>A0A448WFT8</accession>
<feature type="coiled-coil region" evidence="4">
    <location>
        <begin position="173"/>
        <end position="207"/>
    </location>
</feature>
<organism evidence="5 6">
    <name type="scientific">Protopolystoma xenopodis</name>
    <dbReference type="NCBI Taxonomy" id="117903"/>
    <lineage>
        <taxon>Eukaryota</taxon>
        <taxon>Metazoa</taxon>
        <taxon>Spiralia</taxon>
        <taxon>Lophotrochozoa</taxon>
        <taxon>Platyhelminthes</taxon>
        <taxon>Monogenea</taxon>
        <taxon>Polyopisthocotylea</taxon>
        <taxon>Polystomatidea</taxon>
        <taxon>Polystomatidae</taxon>
        <taxon>Protopolystoma</taxon>
    </lineage>
</organism>